<comment type="similarity">
    <text evidence="1">Belongs to the HypE family.</text>
</comment>
<dbReference type="KEGG" id="eac:EAL2_c07180"/>
<dbReference type="Gene3D" id="3.90.650.10">
    <property type="entry name" value="PurM-like C-terminal domain"/>
    <property type="match status" value="1"/>
</dbReference>
<dbReference type="Gene3D" id="3.30.1330.10">
    <property type="entry name" value="PurM-like, N-terminal domain"/>
    <property type="match status" value="1"/>
</dbReference>
<evidence type="ECO:0000259" key="3">
    <source>
        <dbReference type="Pfam" id="PF02769"/>
    </source>
</evidence>
<dbReference type="InterPro" id="IPR036676">
    <property type="entry name" value="PurM-like_C_sf"/>
</dbReference>
<evidence type="ECO:0000313" key="5">
    <source>
        <dbReference type="Proteomes" id="UP000019591"/>
    </source>
</evidence>
<dbReference type="InterPro" id="IPR016188">
    <property type="entry name" value="PurM-like_N"/>
</dbReference>
<dbReference type="InterPro" id="IPR036921">
    <property type="entry name" value="PurM-like_N_sf"/>
</dbReference>
<dbReference type="EMBL" id="CP007452">
    <property type="protein sequence ID" value="AHM56019.1"/>
    <property type="molecule type" value="Genomic_DNA"/>
</dbReference>
<feature type="domain" description="PurM-like C-terminal" evidence="3">
    <location>
        <begin position="152"/>
        <end position="305"/>
    </location>
</feature>
<protein>
    <submittedName>
        <fullName evidence="4">Putative hydrogenase expression/formation protein</fullName>
    </submittedName>
</protein>
<name>W8T2P7_PEPAC</name>
<sequence length="329" mass="35308">MQIGKLRSEQLEDMIFQKLKNKREEVLVRPGIGRDCAVVDYGEQLCVLSTDPITGTATNIGKLVVHITCNDIAADGVAPLGIMLTIMLPPGTTEADVENIMNDIICEADKINVDILGGHTEVTDAVNRVVISATGIGKKLKSKLENAKKPAPGDFLILTKGSGIEGTGIICYDKEDELKQALGSDIVEQGKLFLEKLSVVREGVIGGENGAKLMHDVTEGGVLGGVWEISVLSKLGVRLLKDKVPVSPVTDLVCSHFGIDPLKLMSSGSMLILADEEDSEKICGELTNAGIESCIIGWLEEGDRRVIVEGGMELEIESPESDELYKVLK</sequence>
<dbReference type="GO" id="GO:0051604">
    <property type="term" value="P:protein maturation"/>
    <property type="evidence" value="ECO:0007669"/>
    <property type="project" value="TreeGrafter"/>
</dbReference>
<keyword evidence="5" id="KW-1185">Reference proteome</keyword>
<evidence type="ECO:0000313" key="4">
    <source>
        <dbReference type="EMBL" id="AHM56019.1"/>
    </source>
</evidence>
<evidence type="ECO:0000256" key="1">
    <source>
        <dbReference type="ARBA" id="ARBA00006243"/>
    </source>
</evidence>
<dbReference type="AlphaFoldDB" id="W8T2P7"/>
<feature type="domain" description="PurM-like N-terminal" evidence="2">
    <location>
        <begin position="33"/>
        <end position="137"/>
    </location>
</feature>
<dbReference type="eggNOG" id="COG0309">
    <property type="taxonomic scope" value="Bacteria"/>
</dbReference>
<dbReference type="InterPro" id="IPR011854">
    <property type="entry name" value="HypE"/>
</dbReference>
<dbReference type="RefSeq" id="WP_025435061.1">
    <property type="nucleotide sequence ID" value="NZ_CP007452.1"/>
</dbReference>
<dbReference type="PIRSF" id="PIRSF005644">
    <property type="entry name" value="Hdrgns_mtr_HypE"/>
    <property type="match status" value="1"/>
</dbReference>
<dbReference type="PATRIC" id="fig|1286171.3.peg.664"/>
<organism evidence="4 5">
    <name type="scientific">Peptoclostridium acidaminophilum DSM 3953</name>
    <dbReference type="NCBI Taxonomy" id="1286171"/>
    <lineage>
        <taxon>Bacteria</taxon>
        <taxon>Bacillati</taxon>
        <taxon>Bacillota</taxon>
        <taxon>Clostridia</taxon>
        <taxon>Peptostreptococcales</taxon>
        <taxon>Peptoclostridiaceae</taxon>
        <taxon>Peptoclostridium</taxon>
    </lineage>
</organism>
<dbReference type="Proteomes" id="UP000019591">
    <property type="component" value="Chromosome"/>
</dbReference>
<dbReference type="OrthoDB" id="153904at2"/>
<dbReference type="Pfam" id="PF00586">
    <property type="entry name" value="AIRS"/>
    <property type="match status" value="1"/>
</dbReference>
<dbReference type="InterPro" id="IPR010918">
    <property type="entry name" value="PurM-like_C_dom"/>
</dbReference>
<dbReference type="SUPFAM" id="SSF55326">
    <property type="entry name" value="PurM N-terminal domain-like"/>
    <property type="match status" value="1"/>
</dbReference>
<evidence type="ECO:0000259" key="2">
    <source>
        <dbReference type="Pfam" id="PF00586"/>
    </source>
</evidence>
<accession>W8T2P7</accession>
<dbReference type="CDD" id="cd06061">
    <property type="entry name" value="PurM-like1"/>
    <property type="match status" value="1"/>
</dbReference>
<dbReference type="PANTHER" id="PTHR30303">
    <property type="entry name" value="HYDROGENASE ISOENZYMES FORMATION PROTEIN HYPE"/>
    <property type="match status" value="1"/>
</dbReference>
<reference evidence="4 5" key="1">
    <citation type="journal article" date="2014" name="Genome Announc.">
        <title>Complete Genome Sequence of Amino Acid-Utilizing Eubacterium acidaminophilum al-2 (DSM 3953).</title>
        <authorList>
            <person name="Poehlein A."/>
            <person name="Andreesen J.R."/>
            <person name="Daniel R."/>
        </authorList>
    </citation>
    <scope>NUCLEOTIDE SEQUENCE [LARGE SCALE GENOMIC DNA]</scope>
    <source>
        <strain evidence="4 5">DSM 3953</strain>
    </source>
</reference>
<dbReference type="PANTHER" id="PTHR30303:SF4">
    <property type="entry name" value="HYDROGENASE EXPRESSION_FORMATION PROTEIN HYPE"/>
    <property type="match status" value="1"/>
</dbReference>
<dbReference type="SUPFAM" id="SSF56042">
    <property type="entry name" value="PurM C-terminal domain-like"/>
    <property type="match status" value="1"/>
</dbReference>
<proteinExistence type="inferred from homology"/>
<gene>
    <name evidence="4" type="ORF">EAL2_c07180</name>
</gene>
<dbReference type="STRING" id="1286171.EAL2_c07180"/>
<dbReference type="HOGENOM" id="CLU_041631_0_0_9"/>
<dbReference type="Pfam" id="PF02769">
    <property type="entry name" value="AIRS_C"/>
    <property type="match status" value="1"/>
</dbReference>